<dbReference type="SUPFAM" id="SSF56112">
    <property type="entry name" value="Protein kinase-like (PK-like)"/>
    <property type="match status" value="1"/>
</dbReference>
<dbReference type="InterPro" id="IPR017441">
    <property type="entry name" value="Protein_kinase_ATP_BS"/>
</dbReference>
<organism evidence="15 16">
    <name type="scientific">Gadus morhua</name>
    <name type="common">Atlantic cod</name>
    <dbReference type="NCBI Taxonomy" id="8049"/>
    <lineage>
        <taxon>Eukaryota</taxon>
        <taxon>Metazoa</taxon>
        <taxon>Chordata</taxon>
        <taxon>Craniata</taxon>
        <taxon>Vertebrata</taxon>
        <taxon>Euteleostomi</taxon>
        <taxon>Actinopterygii</taxon>
        <taxon>Neopterygii</taxon>
        <taxon>Teleostei</taxon>
        <taxon>Neoteleostei</taxon>
        <taxon>Acanthomorphata</taxon>
        <taxon>Zeiogadaria</taxon>
        <taxon>Gadariae</taxon>
        <taxon>Gadiformes</taxon>
        <taxon>Gadoidei</taxon>
        <taxon>Gadidae</taxon>
        <taxon>Gadus</taxon>
    </lineage>
</organism>
<evidence type="ECO:0000256" key="5">
    <source>
        <dbReference type="ARBA" id="ARBA00022679"/>
    </source>
</evidence>
<dbReference type="Ensembl" id="ENSGMOT00000039558.1">
    <property type="protein sequence ID" value="ENSGMOP00000057995.1"/>
    <property type="gene ID" value="ENSGMOG00000011446.2"/>
</dbReference>
<dbReference type="GO" id="GO:0005856">
    <property type="term" value="C:cytoskeleton"/>
    <property type="evidence" value="ECO:0007669"/>
    <property type="project" value="TreeGrafter"/>
</dbReference>
<dbReference type="InterPro" id="IPR050494">
    <property type="entry name" value="Ser_Thr_dual-spec_kinase"/>
</dbReference>
<comment type="catalytic activity">
    <reaction evidence="10">
        <text>L-threonyl-[protein] + ATP = O-phospho-L-threonyl-[protein] + ADP + H(+)</text>
        <dbReference type="Rhea" id="RHEA:46608"/>
        <dbReference type="Rhea" id="RHEA-COMP:11060"/>
        <dbReference type="Rhea" id="RHEA-COMP:11605"/>
        <dbReference type="ChEBI" id="CHEBI:15378"/>
        <dbReference type="ChEBI" id="CHEBI:30013"/>
        <dbReference type="ChEBI" id="CHEBI:30616"/>
        <dbReference type="ChEBI" id="CHEBI:61977"/>
        <dbReference type="ChEBI" id="CHEBI:456216"/>
        <dbReference type="EC" id="2.7.12.1"/>
    </reaction>
</comment>
<dbReference type="FunFam" id="1.10.510.10:FF:000112">
    <property type="entry name" value="Putative dual specificity tyrosine-phosphorylation-regulated kinase 2"/>
    <property type="match status" value="1"/>
</dbReference>
<dbReference type="PROSITE" id="PS50011">
    <property type="entry name" value="PROTEIN_KINASE_DOM"/>
    <property type="match status" value="1"/>
</dbReference>
<evidence type="ECO:0000256" key="8">
    <source>
        <dbReference type="ARBA" id="ARBA00022840"/>
    </source>
</evidence>
<feature type="binding site" evidence="12">
    <location>
        <position position="276"/>
    </location>
    <ligand>
        <name>ATP</name>
        <dbReference type="ChEBI" id="CHEBI:30616"/>
    </ligand>
</feature>
<dbReference type="GO" id="GO:0005634">
    <property type="term" value="C:nucleus"/>
    <property type="evidence" value="ECO:0007669"/>
    <property type="project" value="TreeGrafter"/>
</dbReference>
<evidence type="ECO:0000256" key="1">
    <source>
        <dbReference type="ARBA" id="ARBA00008867"/>
    </source>
</evidence>
<evidence type="ECO:0000256" key="10">
    <source>
        <dbReference type="ARBA" id="ARBA00049308"/>
    </source>
</evidence>
<dbReference type="SMART" id="SM00220">
    <property type="entry name" value="S_TKc"/>
    <property type="match status" value="1"/>
</dbReference>
<reference evidence="15" key="1">
    <citation type="submission" date="2025-08" db="UniProtKB">
        <authorList>
            <consortium name="Ensembl"/>
        </authorList>
    </citation>
    <scope>IDENTIFICATION</scope>
</reference>
<dbReference type="Gene3D" id="1.10.510.10">
    <property type="entry name" value="Transferase(Phosphotransferase) domain 1"/>
    <property type="match status" value="1"/>
</dbReference>
<evidence type="ECO:0000256" key="9">
    <source>
        <dbReference type="ARBA" id="ARBA00049003"/>
    </source>
</evidence>
<dbReference type="PROSITE" id="PS00107">
    <property type="entry name" value="PROTEIN_KINASE_ATP"/>
    <property type="match status" value="1"/>
</dbReference>
<dbReference type="FunFam" id="3.30.200.20:FF:000127">
    <property type="entry name" value="Putative dual specificity tyrosine-phosphorylation-regulated kinase 2"/>
    <property type="match status" value="1"/>
</dbReference>
<feature type="domain" description="Protein kinase" evidence="14">
    <location>
        <begin position="247"/>
        <end position="543"/>
    </location>
</feature>
<accession>A0A8C5C6D8</accession>
<protein>
    <recommendedName>
        <fullName evidence="2">dual-specificity kinase</fullName>
        <ecNumber evidence="2">2.7.12.1</ecNumber>
    </recommendedName>
</protein>
<keyword evidence="16" id="KW-1185">Reference proteome</keyword>
<proteinExistence type="inferred from homology"/>
<dbReference type="GO" id="GO:0004712">
    <property type="term" value="F:protein serine/threonine/tyrosine kinase activity"/>
    <property type="evidence" value="ECO:0007669"/>
    <property type="project" value="UniProtKB-EC"/>
</dbReference>
<evidence type="ECO:0000259" key="14">
    <source>
        <dbReference type="PROSITE" id="PS50011"/>
    </source>
</evidence>
<dbReference type="PANTHER" id="PTHR24058:SF22">
    <property type="entry name" value="DUAL SPECIFICITY TYROSINE-PHOSPHORYLATION-REGULATED KINASE 4"/>
    <property type="match status" value="1"/>
</dbReference>
<dbReference type="GO" id="GO:0005737">
    <property type="term" value="C:cytoplasm"/>
    <property type="evidence" value="ECO:0007669"/>
    <property type="project" value="TreeGrafter"/>
</dbReference>
<keyword evidence="5" id="KW-0808">Transferase</keyword>
<dbReference type="Pfam" id="PF00069">
    <property type="entry name" value="Pkinase"/>
    <property type="match status" value="1"/>
</dbReference>
<keyword evidence="6 12" id="KW-0547">Nucleotide-binding</keyword>
<dbReference type="InterPro" id="IPR011009">
    <property type="entry name" value="Kinase-like_dom_sf"/>
</dbReference>
<dbReference type="Gene3D" id="3.30.200.20">
    <property type="entry name" value="Phosphorylase Kinase, domain 1"/>
    <property type="match status" value="1"/>
</dbReference>
<comment type="catalytic activity">
    <reaction evidence="9">
        <text>L-seryl-[protein] + ATP = O-phospho-L-seryl-[protein] + ADP + H(+)</text>
        <dbReference type="Rhea" id="RHEA:17989"/>
        <dbReference type="Rhea" id="RHEA-COMP:9863"/>
        <dbReference type="Rhea" id="RHEA-COMP:11604"/>
        <dbReference type="ChEBI" id="CHEBI:15378"/>
        <dbReference type="ChEBI" id="CHEBI:29999"/>
        <dbReference type="ChEBI" id="CHEBI:30616"/>
        <dbReference type="ChEBI" id="CHEBI:83421"/>
        <dbReference type="ChEBI" id="CHEBI:456216"/>
        <dbReference type="EC" id="2.7.12.1"/>
    </reaction>
</comment>
<evidence type="ECO:0000256" key="12">
    <source>
        <dbReference type="PROSITE-ProRule" id="PRU10141"/>
    </source>
</evidence>
<dbReference type="GeneTree" id="ENSGT00940000159401"/>
<keyword evidence="3" id="KW-0723">Serine/threonine-protein kinase</keyword>
<feature type="region of interest" description="Disordered" evidence="13">
    <location>
        <begin position="548"/>
        <end position="580"/>
    </location>
</feature>
<dbReference type="PROSITE" id="PS00108">
    <property type="entry name" value="PROTEIN_KINASE_ST"/>
    <property type="match status" value="1"/>
</dbReference>
<dbReference type="InterPro" id="IPR008271">
    <property type="entry name" value="Ser/Thr_kinase_AS"/>
</dbReference>
<dbReference type="PANTHER" id="PTHR24058">
    <property type="entry name" value="DUAL SPECIFICITY PROTEIN KINASE"/>
    <property type="match status" value="1"/>
</dbReference>
<evidence type="ECO:0000256" key="3">
    <source>
        <dbReference type="ARBA" id="ARBA00022527"/>
    </source>
</evidence>
<dbReference type="GO" id="GO:0004674">
    <property type="term" value="F:protein serine/threonine kinase activity"/>
    <property type="evidence" value="ECO:0007669"/>
    <property type="project" value="UniProtKB-KW"/>
</dbReference>
<evidence type="ECO:0000313" key="16">
    <source>
        <dbReference type="Proteomes" id="UP000694546"/>
    </source>
</evidence>
<feature type="region of interest" description="Disordered" evidence="13">
    <location>
        <begin position="481"/>
        <end position="505"/>
    </location>
</feature>
<evidence type="ECO:0000256" key="6">
    <source>
        <dbReference type="ARBA" id="ARBA00022741"/>
    </source>
</evidence>
<evidence type="ECO:0000256" key="4">
    <source>
        <dbReference type="ARBA" id="ARBA00022553"/>
    </source>
</evidence>
<keyword evidence="7" id="KW-0418">Kinase</keyword>
<evidence type="ECO:0000256" key="11">
    <source>
        <dbReference type="ARBA" id="ARBA00051680"/>
    </source>
</evidence>
<reference evidence="15" key="2">
    <citation type="submission" date="2025-09" db="UniProtKB">
        <authorList>
            <consortium name="Ensembl"/>
        </authorList>
    </citation>
    <scope>IDENTIFICATION</scope>
</reference>
<dbReference type="EC" id="2.7.12.1" evidence="2"/>
<name>A0A8C5C6D8_GADMO</name>
<evidence type="ECO:0000313" key="15">
    <source>
        <dbReference type="Ensembl" id="ENSGMOP00000057995.1"/>
    </source>
</evidence>
<keyword evidence="8 12" id="KW-0067">ATP-binding</keyword>
<comment type="catalytic activity">
    <reaction evidence="11">
        <text>L-tyrosyl-[protein] + ATP = O-phospho-L-tyrosyl-[protein] + ADP + H(+)</text>
        <dbReference type="Rhea" id="RHEA:10596"/>
        <dbReference type="Rhea" id="RHEA-COMP:10136"/>
        <dbReference type="Rhea" id="RHEA-COMP:20101"/>
        <dbReference type="ChEBI" id="CHEBI:15378"/>
        <dbReference type="ChEBI" id="CHEBI:30616"/>
        <dbReference type="ChEBI" id="CHEBI:46858"/>
        <dbReference type="ChEBI" id="CHEBI:61978"/>
        <dbReference type="ChEBI" id="CHEBI:456216"/>
        <dbReference type="EC" id="2.7.12.1"/>
    </reaction>
</comment>
<comment type="similarity">
    <text evidence="1">Belongs to the protein kinase superfamily. CMGC Ser/Thr protein kinase family. MNB/DYRK subfamily.</text>
</comment>
<keyword evidence="4" id="KW-0597">Phosphoprotein</keyword>
<evidence type="ECO:0000256" key="2">
    <source>
        <dbReference type="ARBA" id="ARBA00013203"/>
    </source>
</evidence>
<dbReference type="Proteomes" id="UP000694546">
    <property type="component" value="Chromosome 9"/>
</dbReference>
<dbReference type="InterPro" id="IPR000719">
    <property type="entry name" value="Prot_kinase_dom"/>
</dbReference>
<evidence type="ECO:0000256" key="13">
    <source>
        <dbReference type="SAM" id="MobiDB-lite"/>
    </source>
</evidence>
<dbReference type="GO" id="GO:0005524">
    <property type="term" value="F:ATP binding"/>
    <property type="evidence" value="ECO:0007669"/>
    <property type="project" value="UniProtKB-UniRule"/>
</dbReference>
<dbReference type="AlphaFoldDB" id="A0A8C5C6D8"/>
<sequence>MGRGLTLPLSSLLFLFLLPPLFYLLLLLSSSFAFCLLPPPSSLLTLPSLSPLLSLPLSSPPLFSLLSPLLSPPLSSVLTSPLSSLPPLLSPPLSSLSPLSSPSSPLSSPISSTLLSLSSLLSFFLLSSLLSFFLLSPLLSSPISSPILSFLLSSPLSSSLLSSLLTPLLSPPPSSPLFPPLSSPLSSLFSSLFPPLSSPLSSLLSSSLLSPLSSPLLSLLLPPHSSCFDDEHGSYIRVLHDHIAFRFEVLEVIGKGSFGQVLKCLDHKTNEMVAIKMIRNKKRFHHQALVELKILDIVKRKDPENLHNVIHMNEYFYFRNHLCISFELLGVNLYELIKKNNFQGFSVALIRRFAHSLLRCLQMLHDEKIIHCDLKPENILLSQRGPGNIKVVDFGSSCYEQQKVYTYIQSRFYRSPEVILGQPYSMAIDMWSLGCILAELYTGGPLFPGESEAEQMACIMEVMGTPPEEFVQTASRKRLFFDSKGNPRSTTNSKGKKRKPNSKDLSAVLKTNDALFLDFIKRCLAWDPATRMTPDEGVQHPWIMQGNFNRVRPRPRGGVVGPQTPPSCGPDQRQSGQPPG</sequence>
<evidence type="ECO:0000256" key="7">
    <source>
        <dbReference type="ARBA" id="ARBA00022777"/>
    </source>
</evidence>